<protein>
    <submittedName>
        <fullName evidence="2">Uncharacterized protein</fullName>
    </submittedName>
</protein>
<reference evidence="2 3" key="1">
    <citation type="journal article" date="2018" name="BMC Genomics">
        <title>Genomic evidence for intraspecific hybridization in a clonal and extremely halotolerant yeast.</title>
        <authorList>
            <person name="Gostincar C."/>
            <person name="Stajich J.E."/>
            <person name="Zupancic J."/>
            <person name="Zalar P."/>
            <person name="Gunde-Cimerman N."/>
        </authorList>
    </citation>
    <scope>NUCLEOTIDE SEQUENCE [LARGE SCALE GENOMIC DNA]</scope>
    <source>
        <strain evidence="2 3">EXF-171</strain>
    </source>
</reference>
<dbReference type="SUPFAM" id="SSF52540">
    <property type="entry name" value="P-loop containing nucleoside triphosphate hydrolases"/>
    <property type="match status" value="1"/>
</dbReference>
<dbReference type="Proteomes" id="UP000281468">
    <property type="component" value="Unassembled WGS sequence"/>
</dbReference>
<keyword evidence="1" id="KW-0472">Membrane</keyword>
<dbReference type="InterPro" id="IPR040632">
    <property type="entry name" value="Sulfotransfer_4"/>
</dbReference>
<gene>
    <name evidence="2" type="ORF">D0862_11296</name>
</gene>
<name>A0A3M7F7Y2_HORWE</name>
<comment type="caution">
    <text evidence="2">The sequence shown here is derived from an EMBL/GenBank/DDBJ whole genome shotgun (WGS) entry which is preliminary data.</text>
</comment>
<dbReference type="Pfam" id="PF17784">
    <property type="entry name" value="Sulfotransfer_4"/>
    <property type="match status" value="1"/>
</dbReference>
<dbReference type="PANTHER" id="PTHR36978">
    <property type="entry name" value="P-LOOP CONTAINING NUCLEOTIDE TRIPHOSPHATE HYDROLASE"/>
    <property type="match status" value="1"/>
</dbReference>
<dbReference type="AlphaFoldDB" id="A0A3M7F7Y2"/>
<sequence>MDPPPSSTTMASFIRDAMEKTIYKEPSPPPRKRDPAKPMQVICPGFPRSATESLQVALLKLGYDHTFHGYDILFEVPHRMQAWTKLARRKFDGADDGDCTITTAEFDELLGHATAVVDTAGSVFASELITAYPEAKVILNHRRNLDAWQASCLANLGPVNTSRMIWLTSVFTAYGYWSWQFFFRYALQGVFRAGTSGSLGVLDHAMRKNGKWIYREHCAMIRGLVPSERLLEWSVEDGWEPICKFLGKPVPEEPFPRVNDPVGFASRIDRWSKLSEKAFIRNFGIFCAVVVGAVAASVYAFII</sequence>
<proteinExistence type="predicted"/>
<organism evidence="2 3">
    <name type="scientific">Hortaea werneckii</name>
    <name type="common">Black yeast</name>
    <name type="synonym">Cladosporium werneckii</name>
    <dbReference type="NCBI Taxonomy" id="91943"/>
    <lineage>
        <taxon>Eukaryota</taxon>
        <taxon>Fungi</taxon>
        <taxon>Dikarya</taxon>
        <taxon>Ascomycota</taxon>
        <taxon>Pezizomycotina</taxon>
        <taxon>Dothideomycetes</taxon>
        <taxon>Dothideomycetidae</taxon>
        <taxon>Mycosphaerellales</taxon>
        <taxon>Teratosphaeriaceae</taxon>
        <taxon>Hortaea</taxon>
    </lineage>
</organism>
<dbReference type="Gene3D" id="3.40.50.300">
    <property type="entry name" value="P-loop containing nucleotide triphosphate hydrolases"/>
    <property type="match status" value="1"/>
</dbReference>
<evidence type="ECO:0000313" key="2">
    <source>
        <dbReference type="EMBL" id="RMY84949.1"/>
    </source>
</evidence>
<feature type="transmembrane region" description="Helical" evidence="1">
    <location>
        <begin position="279"/>
        <end position="302"/>
    </location>
</feature>
<dbReference type="InterPro" id="IPR027417">
    <property type="entry name" value="P-loop_NTPase"/>
</dbReference>
<dbReference type="VEuPathDB" id="FungiDB:BTJ68_12321"/>
<accession>A0A3M7F7Y2</accession>
<dbReference type="PANTHER" id="PTHR36978:SF8">
    <property type="entry name" value="NAD DEPENDENT EPIMERASE_DEHYDRATASE"/>
    <property type="match status" value="1"/>
</dbReference>
<dbReference type="EMBL" id="QWIQ01000484">
    <property type="protein sequence ID" value="RMY84949.1"/>
    <property type="molecule type" value="Genomic_DNA"/>
</dbReference>
<keyword evidence="1" id="KW-0812">Transmembrane</keyword>
<evidence type="ECO:0000313" key="3">
    <source>
        <dbReference type="Proteomes" id="UP000281468"/>
    </source>
</evidence>
<evidence type="ECO:0000256" key="1">
    <source>
        <dbReference type="SAM" id="Phobius"/>
    </source>
</evidence>
<keyword evidence="1" id="KW-1133">Transmembrane helix</keyword>